<evidence type="ECO:0000313" key="10">
    <source>
        <dbReference type="EMBL" id="HHM02374.1"/>
    </source>
</evidence>
<dbReference type="GO" id="GO:0071555">
    <property type="term" value="P:cell wall organization"/>
    <property type="evidence" value="ECO:0007669"/>
    <property type="project" value="UniProtKB-KW"/>
</dbReference>
<dbReference type="AlphaFoldDB" id="A0A7V5VEV9"/>
<dbReference type="EMBL" id="DRLI01000194">
    <property type="protein sequence ID" value="HHM02374.1"/>
    <property type="molecule type" value="Genomic_DNA"/>
</dbReference>
<dbReference type="UniPathway" id="UPA00219"/>
<protein>
    <recommendedName>
        <fullName evidence="7">UDP-N-acetylmuramoylalanine--D-glutamate ligase</fullName>
        <ecNumber evidence="7">6.3.2.9</ecNumber>
    </recommendedName>
</protein>
<evidence type="ECO:0000256" key="1">
    <source>
        <dbReference type="ARBA" id="ARBA00004496"/>
    </source>
</evidence>
<dbReference type="GO" id="GO:0009252">
    <property type="term" value="P:peptidoglycan biosynthetic process"/>
    <property type="evidence" value="ECO:0007669"/>
    <property type="project" value="UniProtKB-UniPathway"/>
</dbReference>
<gene>
    <name evidence="10" type="ORF">ENJ15_05120</name>
</gene>
<dbReference type="NCBIfam" id="TIGR01087">
    <property type="entry name" value="murD"/>
    <property type="match status" value="1"/>
</dbReference>
<evidence type="ECO:0000256" key="5">
    <source>
        <dbReference type="ARBA" id="ARBA00022741"/>
    </source>
</evidence>
<dbReference type="Gene3D" id="3.40.50.720">
    <property type="entry name" value="NAD(P)-binding Rossmann-like Domain"/>
    <property type="match status" value="1"/>
</dbReference>
<sequence length="482" mass="53542">KWSFAFSSSAFCWRCSAYPPLKHNRRGSRKTRRGVFSGEWKMDVKGKHITVLGAARSGIAAARMLKKRGASVFVSDMADPGEKKEEITLLERENIPHEFGRHSGRVFQSDAIILSPGIPFASNVVQAAARKRIPVYSEVEAAYWFNRSPLIGVTGSNGKTTTTTLIGEMLRKRDPQAIVAGNIGSAFSDHVGQSVAKRWAVVELSSFQLETIESFKPDMAVVLNFSPNHLNRYSSYEAYQQAKWRITMNMTEKELIIYNADDPLLCGRVEAHKARKQGFSLKKESDAHWRDGTLFLHGRKLMEDRDMALAGLHNYMNALAASLAADEAGVERRDMVEVLSGFGGLEHRLEKVRELEGVLYVNDSKATTLESLYWALQSFKRPVVLIAGGQDKGSTFTRLNDLIQKHVRAAVLIGTAAEKMAASWQGLAPMLRAASMEEAVEKARAAAQKGDVVLLSPACASFDMFRDYEQRGKIFKHIVNGL</sequence>
<dbReference type="Pfam" id="PF21799">
    <property type="entry name" value="MurD-like_N"/>
    <property type="match status" value="1"/>
</dbReference>
<dbReference type="GO" id="GO:0005524">
    <property type="term" value="F:ATP binding"/>
    <property type="evidence" value="ECO:0007669"/>
    <property type="project" value="UniProtKB-KW"/>
</dbReference>
<dbReference type="InterPro" id="IPR036565">
    <property type="entry name" value="Mur-like_cat_sf"/>
</dbReference>
<dbReference type="Gene3D" id="3.40.1190.10">
    <property type="entry name" value="Mur-like, catalytic domain"/>
    <property type="match status" value="1"/>
</dbReference>
<name>A0A7V5VEV9_CALAY</name>
<dbReference type="GO" id="GO:0005737">
    <property type="term" value="C:cytoplasm"/>
    <property type="evidence" value="ECO:0007669"/>
    <property type="project" value="UniProtKB-SubCell"/>
</dbReference>
<dbReference type="InterPro" id="IPR036615">
    <property type="entry name" value="Mur_ligase_C_dom_sf"/>
</dbReference>
<keyword evidence="4 10" id="KW-0436">Ligase</keyword>
<dbReference type="GO" id="GO:0008360">
    <property type="term" value="P:regulation of cell shape"/>
    <property type="evidence" value="ECO:0007669"/>
    <property type="project" value="UniProtKB-KW"/>
</dbReference>
<dbReference type="GO" id="GO:0051301">
    <property type="term" value="P:cell division"/>
    <property type="evidence" value="ECO:0007669"/>
    <property type="project" value="UniProtKB-KW"/>
</dbReference>
<dbReference type="PANTHER" id="PTHR43692">
    <property type="entry name" value="UDP-N-ACETYLMURAMOYLALANINE--D-GLUTAMATE LIGASE"/>
    <property type="match status" value="1"/>
</dbReference>
<keyword evidence="7" id="KW-0573">Peptidoglycan synthesis</keyword>
<evidence type="ECO:0000259" key="9">
    <source>
        <dbReference type="Pfam" id="PF08245"/>
    </source>
</evidence>
<feature type="domain" description="Mur ligase C-terminal" evidence="8">
    <location>
        <begin position="347"/>
        <end position="459"/>
    </location>
</feature>
<keyword evidence="7" id="KW-0133">Cell shape</keyword>
<feature type="domain" description="Mur ligase central" evidence="9">
    <location>
        <begin position="153"/>
        <end position="325"/>
    </location>
</feature>
<dbReference type="SUPFAM" id="SSF53623">
    <property type="entry name" value="MurD-like peptide ligases, catalytic domain"/>
    <property type="match status" value="1"/>
</dbReference>
<dbReference type="Pfam" id="PF08245">
    <property type="entry name" value="Mur_ligase_M"/>
    <property type="match status" value="1"/>
</dbReference>
<evidence type="ECO:0000259" key="8">
    <source>
        <dbReference type="Pfam" id="PF02875"/>
    </source>
</evidence>
<organism evidence="10">
    <name type="scientific">Caldithrix abyssi</name>
    <dbReference type="NCBI Taxonomy" id="187145"/>
    <lineage>
        <taxon>Bacteria</taxon>
        <taxon>Pseudomonadati</taxon>
        <taxon>Calditrichota</taxon>
        <taxon>Calditrichia</taxon>
        <taxon>Calditrichales</taxon>
        <taxon>Calditrichaceae</taxon>
        <taxon>Caldithrix</taxon>
    </lineage>
</organism>
<keyword evidence="7" id="KW-0132">Cell division</keyword>
<dbReference type="Pfam" id="PF02875">
    <property type="entry name" value="Mur_ligase_C"/>
    <property type="match status" value="1"/>
</dbReference>
<feature type="non-terminal residue" evidence="10">
    <location>
        <position position="1"/>
    </location>
</feature>
<comment type="pathway">
    <text evidence="2 7">Cell wall biogenesis; peptidoglycan biosynthesis.</text>
</comment>
<comment type="subcellular location">
    <subcellularLocation>
        <location evidence="1 7">Cytoplasm</location>
    </subcellularLocation>
</comment>
<dbReference type="InterPro" id="IPR013221">
    <property type="entry name" value="Mur_ligase_cen"/>
</dbReference>
<keyword evidence="7" id="KW-0131">Cell cycle</keyword>
<dbReference type="HAMAP" id="MF_00639">
    <property type="entry name" value="MurD"/>
    <property type="match status" value="1"/>
</dbReference>
<proteinExistence type="inferred from homology"/>
<dbReference type="PANTHER" id="PTHR43692:SF1">
    <property type="entry name" value="UDP-N-ACETYLMURAMOYLALANINE--D-GLUTAMATE LIGASE"/>
    <property type="match status" value="1"/>
</dbReference>
<evidence type="ECO:0000256" key="2">
    <source>
        <dbReference type="ARBA" id="ARBA00004752"/>
    </source>
</evidence>
<comment type="function">
    <text evidence="7">Cell wall formation. Catalyzes the addition of glutamate to the nucleotide precursor UDP-N-acetylmuramoyl-L-alanine (UMA).</text>
</comment>
<dbReference type="GO" id="GO:0008764">
    <property type="term" value="F:UDP-N-acetylmuramoylalanine-D-glutamate ligase activity"/>
    <property type="evidence" value="ECO:0007669"/>
    <property type="project" value="UniProtKB-EC"/>
</dbReference>
<dbReference type="Gene3D" id="3.90.190.20">
    <property type="entry name" value="Mur ligase, C-terminal domain"/>
    <property type="match status" value="1"/>
</dbReference>
<reference evidence="10" key="1">
    <citation type="journal article" date="2020" name="mSystems">
        <title>Genome- and Community-Level Interaction Insights into Carbon Utilization and Element Cycling Functions of Hydrothermarchaeota in Hydrothermal Sediment.</title>
        <authorList>
            <person name="Zhou Z."/>
            <person name="Liu Y."/>
            <person name="Xu W."/>
            <person name="Pan J."/>
            <person name="Luo Z.H."/>
            <person name="Li M."/>
        </authorList>
    </citation>
    <scope>NUCLEOTIDE SEQUENCE [LARGE SCALE GENOMIC DNA]</scope>
    <source>
        <strain evidence="10">HyVt-460</strain>
    </source>
</reference>
<dbReference type="SUPFAM" id="SSF51984">
    <property type="entry name" value="MurCD N-terminal domain"/>
    <property type="match status" value="1"/>
</dbReference>
<dbReference type="InterPro" id="IPR005762">
    <property type="entry name" value="MurD"/>
</dbReference>
<dbReference type="InterPro" id="IPR004101">
    <property type="entry name" value="Mur_ligase_C"/>
</dbReference>
<keyword evidence="5" id="KW-0547">Nucleotide-binding</keyword>
<dbReference type="Proteomes" id="UP000885771">
    <property type="component" value="Unassembled WGS sequence"/>
</dbReference>
<evidence type="ECO:0000256" key="6">
    <source>
        <dbReference type="ARBA" id="ARBA00022840"/>
    </source>
</evidence>
<accession>A0A7V5VEV9</accession>
<comment type="caution">
    <text evidence="10">The sequence shown here is derived from an EMBL/GenBank/DDBJ whole genome shotgun (WGS) entry which is preliminary data.</text>
</comment>
<dbReference type="SUPFAM" id="SSF53244">
    <property type="entry name" value="MurD-like peptide ligases, peptide-binding domain"/>
    <property type="match status" value="1"/>
</dbReference>
<keyword evidence="3" id="KW-0963">Cytoplasm</keyword>
<comment type="catalytic activity">
    <reaction evidence="7">
        <text>UDP-N-acetyl-alpha-D-muramoyl-L-alanine + D-glutamate + ATP = UDP-N-acetyl-alpha-D-muramoyl-L-alanyl-D-glutamate + ADP + phosphate + H(+)</text>
        <dbReference type="Rhea" id="RHEA:16429"/>
        <dbReference type="ChEBI" id="CHEBI:15378"/>
        <dbReference type="ChEBI" id="CHEBI:29986"/>
        <dbReference type="ChEBI" id="CHEBI:30616"/>
        <dbReference type="ChEBI" id="CHEBI:43474"/>
        <dbReference type="ChEBI" id="CHEBI:83898"/>
        <dbReference type="ChEBI" id="CHEBI:83900"/>
        <dbReference type="ChEBI" id="CHEBI:456216"/>
        <dbReference type="EC" id="6.3.2.9"/>
    </reaction>
</comment>
<evidence type="ECO:0000256" key="4">
    <source>
        <dbReference type="ARBA" id="ARBA00022598"/>
    </source>
</evidence>
<evidence type="ECO:0000256" key="7">
    <source>
        <dbReference type="RuleBase" id="RU003664"/>
    </source>
</evidence>
<keyword evidence="7" id="KW-0961">Cell wall biogenesis/degradation</keyword>
<evidence type="ECO:0000256" key="3">
    <source>
        <dbReference type="ARBA" id="ARBA00022490"/>
    </source>
</evidence>
<keyword evidence="6" id="KW-0067">ATP-binding</keyword>
<dbReference type="EC" id="6.3.2.9" evidence="7"/>